<dbReference type="SUPFAM" id="SSF54373">
    <property type="entry name" value="FAD-linked reductases, C-terminal domain"/>
    <property type="match status" value="1"/>
</dbReference>
<dbReference type="Gene3D" id="3.50.50.60">
    <property type="entry name" value="FAD/NAD(P)-binding domain"/>
    <property type="match status" value="1"/>
</dbReference>
<proteinExistence type="inferred from homology"/>
<reference evidence="8" key="1">
    <citation type="journal article" date="2020" name="Stud. Mycol.">
        <title>101 Dothideomycetes genomes: a test case for predicting lifestyles and emergence of pathogens.</title>
        <authorList>
            <person name="Haridas S."/>
            <person name="Albert R."/>
            <person name="Binder M."/>
            <person name="Bloem J."/>
            <person name="Labutti K."/>
            <person name="Salamov A."/>
            <person name="Andreopoulos B."/>
            <person name="Baker S."/>
            <person name="Barry K."/>
            <person name="Bills G."/>
            <person name="Bluhm B."/>
            <person name="Cannon C."/>
            <person name="Castanera R."/>
            <person name="Culley D."/>
            <person name="Daum C."/>
            <person name="Ezra D."/>
            <person name="Gonzalez J."/>
            <person name="Henrissat B."/>
            <person name="Kuo A."/>
            <person name="Liang C."/>
            <person name="Lipzen A."/>
            <person name="Lutzoni F."/>
            <person name="Magnuson J."/>
            <person name="Mondo S."/>
            <person name="Nolan M."/>
            <person name="Ohm R."/>
            <person name="Pangilinan J."/>
            <person name="Park H.-J."/>
            <person name="Ramirez L."/>
            <person name="Alfaro M."/>
            <person name="Sun H."/>
            <person name="Tritt A."/>
            <person name="Yoshinaga Y."/>
            <person name="Zwiers L.-H."/>
            <person name="Turgeon B."/>
            <person name="Goodwin S."/>
            <person name="Spatafora J."/>
            <person name="Crous P."/>
            <person name="Grigoriev I."/>
        </authorList>
    </citation>
    <scope>NUCLEOTIDE SEQUENCE</scope>
    <source>
        <strain evidence="8">CBS 207.26</strain>
    </source>
</reference>
<dbReference type="GO" id="GO:0071949">
    <property type="term" value="F:FAD binding"/>
    <property type="evidence" value="ECO:0007669"/>
    <property type="project" value="InterPro"/>
</dbReference>
<organism evidence="8 9">
    <name type="scientific">Zopfia rhizophila CBS 207.26</name>
    <dbReference type="NCBI Taxonomy" id="1314779"/>
    <lineage>
        <taxon>Eukaryota</taxon>
        <taxon>Fungi</taxon>
        <taxon>Dikarya</taxon>
        <taxon>Ascomycota</taxon>
        <taxon>Pezizomycotina</taxon>
        <taxon>Dothideomycetes</taxon>
        <taxon>Dothideomycetes incertae sedis</taxon>
        <taxon>Zopfiaceae</taxon>
        <taxon>Zopfia</taxon>
    </lineage>
</organism>
<comment type="similarity">
    <text evidence="1">Belongs to the paxM FAD-dependent monooxygenase family.</text>
</comment>
<dbReference type="InterPro" id="IPR036188">
    <property type="entry name" value="FAD/NAD-bd_sf"/>
</dbReference>
<evidence type="ECO:0000256" key="6">
    <source>
        <dbReference type="SAM" id="MobiDB-lite"/>
    </source>
</evidence>
<feature type="domain" description="FAD-binding" evidence="7">
    <location>
        <begin position="2"/>
        <end position="187"/>
    </location>
</feature>
<keyword evidence="5" id="KW-0503">Monooxygenase</keyword>
<dbReference type="Pfam" id="PF01494">
    <property type="entry name" value="FAD_binding_3"/>
    <property type="match status" value="1"/>
</dbReference>
<dbReference type="PRINTS" id="PR00420">
    <property type="entry name" value="RNGMNOXGNASE"/>
</dbReference>
<dbReference type="EMBL" id="ML994610">
    <property type="protein sequence ID" value="KAF2195619.1"/>
    <property type="molecule type" value="Genomic_DNA"/>
</dbReference>
<keyword evidence="3" id="KW-0274">FAD</keyword>
<evidence type="ECO:0000256" key="4">
    <source>
        <dbReference type="ARBA" id="ARBA00023002"/>
    </source>
</evidence>
<evidence type="ECO:0000256" key="1">
    <source>
        <dbReference type="ARBA" id="ARBA00007992"/>
    </source>
</evidence>
<feature type="region of interest" description="Disordered" evidence="6">
    <location>
        <begin position="418"/>
        <end position="449"/>
    </location>
</feature>
<feature type="compositionally biased region" description="Basic and acidic residues" evidence="6">
    <location>
        <begin position="421"/>
        <end position="435"/>
    </location>
</feature>
<evidence type="ECO:0000259" key="7">
    <source>
        <dbReference type="Pfam" id="PF01494"/>
    </source>
</evidence>
<dbReference type="AlphaFoldDB" id="A0A6A6EXU0"/>
<dbReference type="SUPFAM" id="SSF51905">
    <property type="entry name" value="FAD/NAD(P)-binding domain"/>
    <property type="match status" value="1"/>
</dbReference>
<dbReference type="PANTHER" id="PTHR13789:SF306">
    <property type="entry name" value="HYDROXYLASE, PUTATIVE-RELATED"/>
    <property type="match status" value="1"/>
</dbReference>
<protein>
    <submittedName>
        <fullName evidence="8">FAD/NAD(P)-binding domain-containing protein</fullName>
    </submittedName>
</protein>
<keyword evidence="9" id="KW-1185">Reference proteome</keyword>
<accession>A0A6A6EXU0</accession>
<dbReference type="InterPro" id="IPR002938">
    <property type="entry name" value="FAD-bd"/>
</dbReference>
<name>A0A6A6EXU0_9PEZI</name>
<dbReference type="PANTHER" id="PTHR13789">
    <property type="entry name" value="MONOOXYGENASE"/>
    <property type="match status" value="1"/>
</dbReference>
<evidence type="ECO:0000256" key="5">
    <source>
        <dbReference type="ARBA" id="ARBA00023033"/>
    </source>
</evidence>
<dbReference type="OrthoDB" id="16820at2759"/>
<evidence type="ECO:0000256" key="3">
    <source>
        <dbReference type="ARBA" id="ARBA00022827"/>
    </source>
</evidence>
<evidence type="ECO:0000313" key="8">
    <source>
        <dbReference type="EMBL" id="KAF2195619.1"/>
    </source>
</evidence>
<sequence length="486" mass="53683">MHILIIGAGIGGLSAALALSLAGHTVTVLESAAALAEIGAGVQMTPNATRWFWRWGLGPDILRAAAVPGGFNVRRGRREEIVGKGKGEEGNGDGAGEVLGRVEFGEFAEKYGAPYVVIHRADVHRILHEHAVRAGVELRLGCRVVKYGFDESWVLLEKREGRNEEEVVRGDLVVACDGIGSFARSALLGADPGRGGAAAPPFDGTAGDEAGEWLEKTRWAAYRTWAPVDKIKADPELRGLVEKHECNCWVGDGRLVMTYMVKNSEILNMVLSHRDDVDTSSWTLEQYKDEIGKLFDGWDPRLRRLLDVRDGKVQNWPIYQVKTLPRWTSETGRFVLIGDAAHAMAFYLSMGVSMAVEDAAGLVECLKLLEQRGMQGRSVQMKDEKGLDFAMKLFESVRKSRAQLVKDASLHAGNVLQLPPGREREERDRNLRDGGESTPAESRAQDQEKLCTEGTAYGIADHRIRDWCYGYDVVEEVRKEWVKATA</sequence>
<evidence type="ECO:0000256" key="2">
    <source>
        <dbReference type="ARBA" id="ARBA00022630"/>
    </source>
</evidence>
<dbReference type="InterPro" id="IPR050493">
    <property type="entry name" value="FAD-dep_Monooxygenase_BioMet"/>
</dbReference>
<keyword evidence="2" id="KW-0285">Flavoprotein</keyword>
<gene>
    <name evidence="8" type="ORF">K469DRAFT_699201</name>
</gene>
<dbReference type="GO" id="GO:0004497">
    <property type="term" value="F:monooxygenase activity"/>
    <property type="evidence" value="ECO:0007669"/>
    <property type="project" value="UniProtKB-KW"/>
</dbReference>
<dbReference type="Proteomes" id="UP000800200">
    <property type="component" value="Unassembled WGS sequence"/>
</dbReference>
<evidence type="ECO:0000313" key="9">
    <source>
        <dbReference type="Proteomes" id="UP000800200"/>
    </source>
</evidence>
<keyword evidence="4" id="KW-0560">Oxidoreductase</keyword>